<keyword evidence="3" id="KW-1185">Reference proteome</keyword>
<evidence type="ECO:0000313" key="3">
    <source>
        <dbReference type="Proteomes" id="UP000503308"/>
    </source>
</evidence>
<proteinExistence type="predicted"/>
<reference evidence="2 3" key="1">
    <citation type="submission" date="2020-02" db="EMBL/GenBank/DDBJ databases">
        <title>Genome sequence of Roseobacter ponti.</title>
        <authorList>
            <person name="Hollensteiner J."/>
            <person name="Schneider D."/>
            <person name="Poehlein A."/>
            <person name="Daniel R."/>
        </authorList>
    </citation>
    <scope>NUCLEOTIDE SEQUENCE [LARGE SCALE GENOMIC DNA]</scope>
    <source>
        <strain evidence="2 3">DSM 106830</strain>
    </source>
</reference>
<evidence type="ECO:0000313" key="2">
    <source>
        <dbReference type="EMBL" id="QJF51839.1"/>
    </source>
</evidence>
<evidence type="ECO:0000256" key="1">
    <source>
        <dbReference type="SAM" id="Phobius"/>
    </source>
</evidence>
<feature type="transmembrane region" description="Helical" evidence="1">
    <location>
        <begin position="20"/>
        <end position="45"/>
    </location>
</feature>
<dbReference type="KEGG" id="rpon:G3256_12030"/>
<dbReference type="Proteomes" id="UP000503308">
    <property type="component" value="Chromosome"/>
</dbReference>
<keyword evidence="1" id="KW-0812">Transmembrane</keyword>
<name>A0A858SSF1_9RHOB</name>
<dbReference type="AlphaFoldDB" id="A0A858SSF1"/>
<accession>A0A858SSF1</accession>
<organism evidence="2 3">
    <name type="scientific">Roseobacter ponti</name>
    <dbReference type="NCBI Taxonomy" id="1891787"/>
    <lineage>
        <taxon>Bacteria</taxon>
        <taxon>Pseudomonadati</taxon>
        <taxon>Pseudomonadota</taxon>
        <taxon>Alphaproteobacteria</taxon>
        <taxon>Rhodobacterales</taxon>
        <taxon>Roseobacteraceae</taxon>
        <taxon>Roseobacter</taxon>
    </lineage>
</organism>
<gene>
    <name evidence="2" type="ORF">G3256_12030</name>
</gene>
<dbReference type="RefSeq" id="WP_169641057.1">
    <property type="nucleotide sequence ID" value="NZ_CP048788.1"/>
</dbReference>
<dbReference type="EMBL" id="CP048788">
    <property type="protein sequence ID" value="QJF51839.1"/>
    <property type="molecule type" value="Genomic_DNA"/>
</dbReference>
<sequence>MKRESENKPDASAMTFLEKLVLALALAIAGIALFTAGEVVLVAYLNG</sequence>
<keyword evidence="1" id="KW-1133">Transmembrane helix</keyword>
<protein>
    <submittedName>
        <fullName evidence="2">Uncharacterized protein</fullName>
    </submittedName>
</protein>
<keyword evidence="1" id="KW-0472">Membrane</keyword>